<proteinExistence type="predicted"/>
<evidence type="ECO:0008006" key="3">
    <source>
        <dbReference type="Google" id="ProtNLM"/>
    </source>
</evidence>
<sequence>MKDFNWSEWYEFPNPADNDILIAPYGKGVYQLKNKATNEFILFGCGNNVAYRMSSLLPKPYGQGTRNNEEKRKYVLNNIENIIYRTIALNDSAEMKRIEQEVKLSQNYIHKF</sequence>
<dbReference type="AlphaFoldDB" id="A0A5C6Z1N0"/>
<name>A0A5C6Z1N0_9FLAO</name>
<dbReference type="RefSeq" id="WP_111843468.1">
    <property type="nucleotide sequence ID" value="NZ_UEGI01000002.1"/>
</dbReference>
<comment type="caution">
    <text evidence="1">The sequence shown here is derived from an EMBL/GenBank/DDBJ whole genome shotgun (WGS) entry which is preliminary data.</text>
</comment>
<protein>
    <recommendedName>
        <fullName evidence="3">GIY-YIG domain-containing protein</fullName>
    </recommendedName>
</protein>
<accession>A0A5C6Z1N0</accession>
<dbReference type="EMBL" id="VORT01000003">
    <property type="protein sequence ID" value="TXD73906.1"/>
    <property type="molecule type" value="Genomic_DNA"/>
</dbReference>
<evidence type="ECO:0000313" key="2">
    <source>
        <dbReference type="Proteomes" id="UP000321497"/>
    </source>
</evidence>
<dbReference type="OrthoDB" id="1073296at2"/>
<keyword evidence="2" id="KW-1185">Reference proteome</keyword>
<gene>
    <name evidence="1" type="ORF">ESU54_05400</name>
</gene>
<dbReference type="Proteomes" id="UP000321497">
    <property type="component" value="Unassembled WGS sequence"/>
</dbReference>
<reference evidence="1 2" key="1">
    <citation type="submission" date="2019-08" db="EMBL/GenBank/DDBJ databases">
        <title>Genome of Aequorivita antarctica SW49 (type strain).</title>
        <authorList>
            <person name="Bowman J.P."/>
        </authorList>
    </citation>
    <scope>NUCLEOTIDE SEQUENCE [LARGE SCALE GENOMIC DNA]</scope>
    <source>
        <strain evidence="1 2">SW49</strain>
    </source>
</reference>
<organism evidence="1 2">
    <name type="scientific">Aequorivita antarctica</name>
    <dbReference type="NCBI Taxonomy" id="153266"/>
    <lineage>
        <taxon>Bacteria</taxon>
        <taxon>Pseudomonadati</taxon>
        <taxon>Bacteroidota</taxon>
        <taxon>Flavobacteriia</taxon>
        <taxon>Flavobacteriales</taxon>
        <taxon>Flavobacteriaceae</taxon>
        <taxon>Aequorivita</taxon>
    </lineage>
</organism>
<evidence type="ECO:0000313" key="1">
    <source>
        <dbReference type="EMBL" id="TXD73906.1"/>
    </source>
</evidence>